<keyword evidence="3 7" id="KW-0812">Transmembrane</keyword>
<dbReference type="InterPro" id="IPR022764">
    <property type="entry name" value="Peptidase_S54_rhomboid_dom"/>
</dbReference>
<dbReference type="InterPro" id="IPR035952">
    <property type="entry name" value="Rhomboid-like_sf"/>
</dbReference>
<keyword evidence="4" id="KW-0378">Hydrolase</keyword>
<comment type="caution">
    <text evidence="9">The sequence shown here is derived from an EMBL/GenBank/DDBJ whole genome shotgun (WGS) entry which is preliminary data.</text>
</comment>
<feature type="transmembrane region" description="Helical" evidence="7">
    <location>
        <begin position="186"/>
        <end position="202"/>
    </location>
</feature>
<reference evidence="9 10" key="1">
    <citation type="submission" date="2020-10" db="EMBL/GenBank/DDBJ databases">
        <title>Bacillus sp. HD4P25, an endophyte from a halophyte.</title>
        <authorList>
            <person name="Sun J.-Q."/>
        </authorList>
    </citation>
    <scope>NUCLEOTIDE SEQUENCE [LARGE SCALE GENOMIC DNA]</scope>
    <source>
        <strain evidence="9 10">YIM 93174</strain>
    </source>
</reference>
<dbReference type="RefSeq" id="WP_193535441.1">
    <property type="nucleotide sequence ID" value="NZ_JADCLJ010000019.1"/>
</dbReference>
<feature type="transmembrane region" description="Helical" evidence="7">
    <location>
        <begin position="325"/>
        <end position="342"/>
    </location>
</feature>
<evidence type="ECO:0000256" key="3">
    <source>
        <dbReference type="ARBA" id="ARBA00022692"/>
    </source>
</evidence>
<feature type="transmembrane region" description="Helical" evidence="7">
    <location>
        <begin position="348"/>
        <end position="364"/>
    </location>
</feature>
<keyword evidence="5 7" id="KW-1133">Transmembrane helix</keyword>
<evidence type="ECO:0000259" key="8">
    <source>
        <dbReference type="Pfam" id="PF01694"/>
    </source>
</evidence>
<keyword evidence="9" id="KW-0645">Protease</keyword>
<evidence type="ECO:0000256" key="5">
    <source>
        <dbReference type="ARBA" id="ARBA00022989"/>
    </source>
</evidence>
<dbReference type="GO" id="GO:0008233">
    <property type="term" value="F:peptidase activity"/>
    <property type="evidence" value="ECO:0007669"/>
    <property type="project" value="UniProtKB-KW"/>
</dbReference>
<dbReference type="GO" id="GO:0006508">
    <property type="term" value="P:proteolysis"/>
    <property type="evidence" value="ECO:0007669"/>
    <property type="project" value="UniProtKB-KW"/>
</dbReference>
<dbReference type="SUPFAM" id="SSF144091">
    <property type="entry name" value="Rhomboid-like"/>
    <property type="match status" value="1"/>
</dbReference>
<keyword evidence="6 7" id="KW-0472">Membrane</keyword>
<dbReference type="PANTHER" id="PTHR43731:SF14">
    <property type="entry name" value="PRESENILIN-ASSOCIATED RHOMBOID-LIKE PROTEIN, MITOCHONDRIAL"/>
    <property type="match status" value="1"/>
</dbReference>
<feature type="transmembrane region" description="Helical" evidence="7">
    <location>
        <begin position="373"/>
        <end position="392"/>
    </location>
</feature>
<evidence type="ECO:0000256" key="6">
    <source>
        <dbReference type="ARBA" id="ARBA00023136"/>
    </source>
</evidence>
<gene>
    <name evidence="9" type="ORF">IMZ08_07880</name>
</gene>
<evidence type="ECO:0000256" key="4">
    <source>
        <dbReference type="ARBA" id="ARBA00022801"/>
    </source>
</evidence>
<feature type="transmembrane region" description="Helical" evidence="7">
    <location>
        <begin position="293"/>
        <end position="313"/>
    </location>
</feature>
<evidence type="ECO:0000313" key="10">
    <source>
        <dbReference type="Proteomes" id="UP001516662"/>
    </source>
</evidence>
<sequence length="393" mass="44930">MVFRQDYTFWKLTRTLVLEKEYRVLQISTTSQEIWLESSERDLPKLVRILRYDLDWGNWMQRDMENTLQKVRSVSKQLGLKKIDVANIYVSTYPPVDDYQNRLEEPLHIKDNRTKINMKTFLLHADSAKEDSRPQLLADFSIEDFKNTPGPLIDTSGIEALKREVLQETQRRIKSEQRIFQYSKPFFTYFFITIQLIMYVLLELRGGSTNIDTLLAFGAKENNLILNGEWWRFFTPIVLHIGIFHLLMNTLALYFLGSAVERIFGRTRFLILYIFAGFAGSLGSFIFSSSISAGASGAIFGLFGALLFFGMSYPKLFFRTMGNNIITIIIINLAFGFIVPGIDNAGHIGGLIGGFLASGIVSLPEKKLYKNSVFYFILTVLLTVSFLIIGFGI</sequence>
<keyword evidence="10" id="KW-1185">Reference proteome</keyword>
<dbReference type="Gene3D" id="1.20.1540.10">
    <property type="entry name" value="Rhomboid-like"/>
    <property type="match status" value="1"/>
</dbReference>
<feature type="domain" description="Peptidase S54 rhomboid" evidence="8">
    <location>
        <begin position="228"/>
        <end position="361"/>
    </location>
</feature>
<evidence type="ECO:0000313" key="9">
    <source>
        <dbReference type="EMBL" id="MBE4907969.1"/>
    </source>
</evidence>
<proteinExistence type="inferred from homology"/>
<feature type="transmembrane region" description="Helical" evidence="7">
    <location>
        <begin position="233"/>
        <end position="257"/>
    </location>
</feature>
<accession>A0ABR9QHK0</accession>
<name>A0ABR9QHK0_9BACI</name>
<comment type="subcellular location">
    <subcellularLocation>
        <location evidence="1">Membrane</location>
        <topology evidence="1">Multi-pass membrane protein</topology>
    </subcellularLocation>
</comment>
<evidence type="ECO:0000256" key="1">
    <source>
        <dbReference type="ARBA" id="ARBA00004141"/>
    </source>
</evidence>
<comment type="similarity">
    <text evidence="2">Belongs to the peptidase S54 family.</text>
</comment>
<organism evidence="9 10">
    <name type="scientific">Litchfieldia luteola</name>
    <dbReference type="NCBI Taxonomy" id="682179"/>
    <lineage>
        <taxon>Bacteria</taxon>
        <taxon>Bacillati</taxon>
        <taxon>Bacillota</taxon>
        <taxon>Bacilli</taxon>
        <taxon>Bacillales</taxon>
        <taxon>Bacillaceae</taxon>
        <taxon>Litchfieldia</taxon>
    </lineage>
</organism>
<evidence type="ECO:0000256" key="7">
    <source>
        <dbReference type="SAM" id="Phobius"/>
    </source>
</evidence>
<dbReference type="PANTHER" id="PTHR43731">
    <property type="entry name" value="RHOMBOID PROTEASE"/>
    <property type="match status" value="1"/>
</dbReference>
<dbReference type="Proteomes" id="UP001516662">
    <property type="component" value="Unassembled WGS sequence"/>
</dbReference>
<dbReference type="InterPro" id="IPR050925">
    <property type="entry name" value="Rhomboid_protease_S54"/>
</dbReference>
<dbReference type="Pfam" id="PF01694">
    <property type="entry name" value="Rhomboid"/>
    <property type="match status" value="1"/>
</dbReference>
<protein>
    <submittedName>
        <fullName evidence="9">Rhomboid family intramembrane serine protease</fullName>
    </submittedName>
</protein>
<feature type="transmembrane region" description="Helical" evidence="7">
    <location>
        <begin position="269"/>
        <end position="287"/>
    </location>
</feature>
<dbReference type="EMBL" id="JADCLJ010000019">
    <property type="protein sequence ID" value="MBE4907969.1"/>
    <property type="molecule type" value="Genomic_DNA"/>
</dbReference>
<evidence type="ECO:0000256" key="2">
    <source>
        <dbReference type="ARBA" id="ARBA00009045"/>
    </source>
</evidence>